<reference evidence="1 2" key="1">
    <citation type="journal article" date="2016" name="Nat. Commun.">
        <title>Thousands of microbial genomes shed light on interconnected biogeochemical processes in an aquifer system.</title>
        <authorList>
            <person name="Anantharaman K."/>
            <person name="Brown C.T."/>
            <person name="Hug L.A."/>
            <person name="Sharon I."/>
            <person name="Castelle C.J."/>
            <person name="Probst A.J."/>
            <person name="Thomas B.C."/>
            <person name="Singh A."/>
            <person name="Wilkins M.J."/>
            <person name="Karaoz U."/>
            <person name="Brodie E.L."/>
            <person name="Williams K.H."/>
            <person name="Hubbard S.S."/>
            <person name="Banfield J.F."/>
        </authorList>
    </citation>
    <scope>NUCLEOTIDE SEQUENCE [LARGE SCALE GENOMIC DNA]</scope>
</reference>
<protein>
    <recommendedName>
        <fullName evidence="3">Transglycosylase SLT domain-containing protein</fullName>
    </recommendedName>
</protein>
<evidence type="ECO:0008006" key="3">
    <source>
        <dbReference type="Google" id="ProtNLM"/>
    </source>
</evidence>
<comment type="caution">
    <text evidence="1">The sequence shown here is derived from an EMBL/GenBank/DDBJ whole genome shotgun (WGS) entry which is preliminary data.</text>
</comment>
<dbReference type="Gene3D" id="1.10.530.10">
    <property type="match status" value="1"/>
</dbReference>
<name>A0A1G1VNP0_9BACT</name>
<dbReference type="AlphaFoldDB" id="A0A1G1VNP0"/>
<dbReference type="EMBL" id="MHCI01000009">
    <property type="protein sequence ID" value="OGY16847.1"/>
    <property type="molecule type" value="Genomic_DNA"/>
</dbReference>
<dbReference type="InterPro" id="IPR023346">
    <property type="entry name" value="Lysozyme-like_dom_sf"/>
</dbReference>
<organism evidence="1 2">
    <name type="scientific">Candidatus Chisholmbacteria bacterium RIFCSPHIGHO2_01_FULL_49_18</name>
    <dbReference type="NCBI Taxonomy" id="1797590"/>
    <lineage>
        <taxon>Bacteria</taxon>
        <taxon>Candidatus Chisholmiibacteriota</taxon>
    </lineage>
</organism>
<gene>
    <name evidence="1" type="ORF">A2785_03725</name>
</gene>
<evidence type="ECO:0000313" key="1">
    <source>
        <dbReference type="EMBL" id="OGY16847.1"/>
    </source>
</evidence>
<dbReference type="SUPFAM" id="SSF53955">
    <property type="entry name" value="Lysozyme-like"/>
    <property type="match status" value="1"/>
</dbReference>
<sequence length="606" mass="65764">MRTLLAVSKASILVGAGILVAGLYTLVISSPPIQAQGPVPPIETCPIVDCSALSDEPHPLRPYPCRICGPESQRTIDETDAPYCAMRPWAVETFEYLKNEQACPEDDPNFPCVKARQLQIGCSPNPWNLPCIAGTYGIDLRAYELPLVSVNRSGFDFLTYFNRNQEHLADYLEGRSYYEGIVESNPDDTLGWISTWNRLGIFRKLASTLPRRQGQMIQDSKKISMIRGAGAVPQSNHDYIVGYVQGGNPAPWGSGTPMRLSNFNGHYPPEYACDAIADPFAQQVCIQNWVSNFDAWKETVYGKLWPYVPMFTREDAIGYVNVFPEPGQPFLTQSAQVSIPHLPRLKEVSDILKDMLTSRLLANSETPETPPYEGIACPAGPWYLQGAACTGTDACTPGACSDPGSLPSLSGGSGACAISCDSLAGNDIPPLMKDIIETAAQEYDVPGALIVAIMYAEGGFERQSCYGDNWTDALVEESSACGGQVPNCCSCNVSPSGARGPFQWIPSWFGAFSDAVKVVDSSREGDPCNFMDAVFAAAKKLSLEHGGAASYSPPSCDGITYNTLAPRNTSCGGWDNQDIATAVRQYVGSCVVGYQRNVFYTYDQCR</sequence>
<proteinExistence type="predicted"/>
<accession>A0A1G1VNP0</accession>
<evidence type="ECO:0000313" key="2">
    <source>
        <dbReference type="Proteomes" id="UP000179069"/>
    </source>
</evidence>
<dbReference type="Proteomes" id="UP000179069">
    <property type="component" value="Unassembled WGS sequence"/>
</dbReference>